<dbReference type="GO" id="GO:0043709">
    <property type="term" value="P:cell adhesion involved in single-species biofilm formation"/>
    <property type="evidence" value="ECO:0007669"/>
    <property type="project" value="TreeGrafter"/>
</dbReference>
<dbReference type="InterPro" id="IPR007895">
    <property type="entry name" value="MASE1"/>
</dbReference>
<dbReference type="EC" id="2.7.7.65" evidence="8"/>
<dbReference type="InterPro" id="IPR050469">
    <property type="entry name" value="Diguanylate_Cyclase"/>
</dbReference>
<dbReference type="PANTHER" id="PTHR45138:SF9">
    <property type="entry name" value="DIGUANYLATE CYCLASE DGCM-RELATED"/>
    <property type="match status" value="1"/>
</dbReference>
<keyword evidence="2" id="KW-1003">Cell membrane</keyword>
<keyword evidence="3 6" id="KW-0812">Transmembrane</keyword>
<evidence type="ECO:0000256" key="6">
    <source>
        <dbReference type="SAM" id="Phobius"/>
    </source>
</evidence>
<dbReference type="InterPro" id="IPR029787">
    <property type="entry name" value="Nucleotide_cyclase"/>
</dbReference>
<dbReference type="EMBL" id="CP138348">
    <property type="protein sequence ID" value="WPF88193.1"/>
    <property type="molecule type" value="Genomic_DNA"/>
</dbReference>
<keyword evidence="4 6" id="KW-1133">Transmembrane helix</keyword>
<dbReference type="GO" id="GO:1902201">
    <property type="term" value="P:negative regulation of bacterial-type flagellum-dependent cell motility"/>
    <property type="evidence" value="ECO:0007669"/>
    <property type="project" value="TreeGrafter"/>
</dbReference>
<feature type="transmembrane region" description="Helical" evidence="6">
    <location>
        <begin position="126"/>
        <end position="151"/>
    </location>
</feature>
<feature type="transmembrane region" description="Helical" evidence="6">
    <location>
        <begin position="163"/>
        <end position="184"/>
    </location>
</feature>
<organism evidence="8">
    <name type="scientific">Cyanobacterium aponinum AL20115</name>
    <dbReference type="NCBI Taxonomy" id="3090662"/>
    <lineage>
        <taxon>Bacteria</taxon>
        <taxon>Bacillati</taxon>
        <taxon>Cyanobacteriota</taxon>
        <taxon>Cyanophyceae</taxon>
        <taxon>Oscillatoriophycideae</taxon>
        <taxon>Chroococcales</taxon>
        <taxon>Geminocystaceae</taxon>
        <taxon>Cyanobacterium</taxon>
    </lineage>
</organism>
<dbReference type="GO" id="GO:0052621">
    <property type="term" value="F:diguanylate cyclase activity"/>
    <property type="evidence" value="ECO:0007669"/>
    <property type="project" value="UniProtKB-EC"/>
</dbReference>
<dbReference type="AlphaFoldDB" id="A0AAF1C207"/>
<dbReference type="Pfam" id="PF05231">
    <property type="entry name" value="MASE1"/>
    <property type="match status" value="1"/>
</dbReference>
<dbReference type="FunFam" id="3.30.70.270:FF:000001">
    <property type="entry name" value="Diguanylate cyclase domain protein"/>
    <property type="match status" value="1"/>
</dbReference>
<feature type="transmembrane region" description="Helical" evidence="6">
    <location>
        <begin position="85"/>
        <end position="105"/>
    </location>
</feature>
<keyword evidence="5 6" id="KW-0472">Membrane</keyword>
<feature type="transmembrane region" description="Helical" evidence="6">
    <location>
        <begin position="39"/>
        <end position="56"/>
    </location>
</feature>
<evidence type="ECO:0000256" key="1">
    <source>
        <dbReference type="ARBA" id="ARBA00004651"/>
    </source>
</evidence>
<accession>A0AAF1C207</accession>
<evidence type="ECO:0000256" key="5">
    <source>
        <dbReference type="ARBA" id="ARBA00023136"/>
    </source>
</evidence>
<keyword evidence="8" id="KW-0808">Transferase</keyword>
<feature type="transmembrane region" description="Helical" evidence="6">
    <location>
        <begin position="238"/>
        <end position="259"/>
    </location>
</feature>
<evidence type="ECO:0000256" key="2">
    <source>
        <dbReference type="ARBA" id="ARBA00022475"/>
    </source>
</evidence>
<protein>
    <submittedName>
        <fullName evidence="8">Diguanylate cyclase</fullName>
        <ecNumber evidence="8">2.7.7.65</ecNumber>
    </submittedName>
</protein>
<evidence type="ECO:0000313" key="8">
    <source>
        <dbReference type="EMBL" id="WPF88193.1"/>
    </source>
</evidence>
<dbReference type="GO" id="GO:0005886">
    <property type="term" value="C:plasma membrane"/>
    <property type="evidence" value="ECO:0007669"/>
    <property type="project" value="UniProtKB-SubCell"/>
</dbReference>
<feature type="transmembrane region" description="Helical" evidence="6">
    <location>
        <begin position="12"/>
        <end position="33"/>
    </location>
</feature>
<dbReference type="CDD" id="cd01949">
    <property type="entry name" value="GGDEF"/>
    <property type="match status" value="1"/>
</dbReference>
<feature type="transmembrane region" description="Helical" evidence="6">
    <location>
        <begin position="61"/>
        <end position="79"/>
    </location>
</feature>
<feature type="transmembrane region" description="Helical" evidence="6">
    <location>
        <begin position="196"/>
        <end position="218"/>
    </location>
</feature>
<dbReference type="PANTHER" id="PTHR45138">
    <property type="entry name" value="REGULATORY COMPONENTS OF SENSORY TRANSDUCTION SYSTEM"/>
    <property type="match status" value="1"/>
</dbReference>
<proteinExistence type="predicted"/>
<evidence type="ECO:0000259" key="7">
    <source>
        <dbReference type="PROSITE" id="PS50887"/>
    </source>
</evidence>
<feature type="domain" description="GGDEF" evidence="7">
    <location>
        <begin position="368"/>
        <end position="505"/>
    </location>
</feature>
<sequence>MKNQSQKGRQLVFLNGGIAIAYIIAIQISHAFTTLPGEVASVWFPSAITLPMVYYYGTKVFSGIIIGSIIGLIPALSSLDPPLSLINSLLLNTICIIANCLQPWLARYLLNKFSRHQEIFTHLSSVLVFIVASFFAPLISAMLGVTGLLIVNALTIGEYPLAFITWWLASALAHILFSPPVIIYREKEVLHQKASYGEIIINLSILCVICIIIFQFAYPLEYLLLPILIWGVFRLNRWNSSLLVSFVAFVAITATGKGYGIFVKSSVNESLMLLQSFTAMLSLTTLILSAVLSERQIAQQSLKETLENLEIKVFERTRELTQAQLNLKHANYTLEKMANTDSLTQVANRRYFDRTLEKEWNKAIETQQSLSLLLIDIDCFKQYNDTYGHPQGDECLIQVAQTFKSVIRHDYDCVARYGGEEFAVILPNTNLKEAKVVALKIIEKIRQLEIEHRTSTASNFLTLSIGISVSNPQLHDSLDNFIQKADQALYQAKKQGRDRFVIYYE</sequence>
<dbReference type="SUPFAM" id="SSF55073">
    <property type="entry name" value="Nucleotide cyclase"/>
    <property type="match status" value="1"/>
</dbReference>
<comment type="subcellular location">
    <subcellularLocation>
        <location evidence="1">Cell membrane</location>
        <topology evidence="1">Multi-pass membrane protein</topology>
    </subcellularLocation>
</comment>
<reference evidence="8" key="1">
    <citation type="submission" date="2023-11" db="EMBL/GenBank/DDBJ databases">
        <title>Genome sequence of Cyanobacterium aponinum BCRC AL20115.</title>
        <authorList>
            <person name="Chang H.-Y."/>
            <person name="Lin K.-M."/>
            <person name="Hsueh H.-T."/>
            <person name="Chu H.-A."/>
            <person name="Kuo C.-H."/>
        </authorList>
    </citation>
    <scope>NUCLEOTIDE SEQUENCE</scope>
    <source>
        <strain evidence="8">AL20115</strain>
    </source>
</reference>
<feature type="transmembrane region" description="Helical" evidence="6">
    <location>
        <begin position="271"/>
        <end position="292"/>
    </location>
</feature>
<dbReference type="InterPro" id="IPR043128">
    <property type="entry name" value="Rev_trsase/Diguanyl_cyclase"/>
</dbReference>
<evidence type="ECO:0000256" key="4">
    <source>
        <dbReference type="ARBA" id="ARBA00022989"/>
    </source>
</evidence>
<dbReference type="Pfam" id="PF00990">
    <property type="entry name" value="GGDEF"/>
    <property type="match status" value="1"/>
</dbReference>
<dbReference type="NCBIfam" id="TIGR00254">
    <property type="entry name" value="GGDEF"/>
    <property type="match status" value="1"/>
</dbReference>
<gene>
    <name evidence="8" type="ORF">SAY89_15540</name>
</gene>
<evidence type="ECO:0000256" key="3">
    <source>
        <dbReference type="ARBA" id="ARBA00022692"/>
    </source>
</evidence>
<dbReference type="SMART" id="SM00267">
    <property type="entry name" value="GGDEF"/>
    <property type="match status" value="1"/>
</dbReference>
<dbReference type="InterPro" id="IPR000160">
    <property type="entry name" value="GGDEF_dom"/>
</dbReference>
<dbReference type="RefSeq" id="WP_320001366.1">
    <property type="nucleotide sequence ID" value="NZ_CP138348.1"/>
</dbReference>
<dbReference type="Gene3D" id="3.30.70.270">
    <property type="match status" value="1"/>
</dbReference>
<name>A0AAF1C207_9CHRO</name>
<dbReference type="PROSITE" id="PS50887">
    <property type="entry name" value="GGDEF"/>
    <property type="match status" value="1"/>
</dbReference>
<keyword evidence="8" id="KW-0548">Nucleotidyltransferase</keyword>